<comment type="caution">
    <text evidence="5">The sequence shown here is derived from an EMBL/GenBank/DDBJ whole genome shotgun (WGS) entry which is preliminary data.</text>
</comment>
<dbReference type="PANTHER" id="PTHR12895">
    <property type="entry name" value="DYMECLIN"/>
    <property type="match status" value="1"/>
</dbReference>
<gene>
    <name evidence="5" type="ORF">TCIL3000_0_11480</name>
</gene>
<keyword evidence="3" id="KW-0519">Myristate</keyword>
<reference evidence="6" key="1">
    <citation type="submission" date="2011-07" db="EMBL/GenBank/DDBJ databases">
        <title>Divergent evolution of antigenic variation in African trypanosomes.</title>
        <authorList>
            <person name="Jackson A.P."/>
            <person name="Berry A."/>
            <person name="Allison H.C."/>
            <person name="Burton P."/>
            <person name="Anderson J."/>
            <person name="Aslett M."/>
            <person name="Brown R."/>
            <person name="Corton N."/>
            <person name="Harris D."/>
            <person name="Hauser H."/>
            <person name="Gamble J."/>
            <person name="Gilderthorp R."/>
            <person name="McQuillan J."/>
            <person name="Quail M.A."/>
            <person name="Sanders M."/>
            <person name="Van Tonder A."/>
            <person name="Ginger M.L."/>
            <person name="Donelson J.E."/>
            <person name="Field M.C."/>
            <person name="Barry J.D."/>
            <person name="Berriman M."/>
            <person name="Hertz-Fowler C."/>
        </authorList>
    </citation>
    <scope>NUCLEOTIDE SEQUENCE [LARGE SCALE GENOMIC DNA]</scope>
    <source>
        <strain evidence="6">IL3000</strain>
    </source>
</reference>
<organism evidence="5 6">
    <name type="scientific">Trypanosoma congolense (strain IL3000)</name>
    <dbReference type="NCBI Taxonomy" id="1068625"/>
    <lineage>
        <taxon>Eukaryota</taxon>
        <taxon>Discoba</taxon>
        <taxon>Euglenozoa</taxon>
        <taxon>Kinetoplastea</taxon>
        <taxon>Metakinetoplastina</taxon>
        <taxon>Trypanosomatida</taxon>
        <taxon>Trypanosomatidae</taxon>
        <taxon>Trypanosoma</taxon>
        <taxon>Nannomonas</taxon>
    </lineage>
</organism>
<dbReference type="PANTHER" id="PTHR12895:SF9">
    <property type="entry name" value="DYMECLIN"/>
    <property type="match status" value="1"/>
</dbReference>
<reference evidence="5 6" key="2">
    <citation type="journal article" date="2012" name="Proc. Natl. Acad. Sci. U.S.A.">
        <title>Antigenic diversity is generated by distinct evolutionary mechanisms in African trypanosome species.</title>
        <authorList>
            <person name="Jackson A.P."/>
            <person name="Berry A."/>
            <person name="Aslett M."/>
            <person name="Allison H.C."/>
            <person name="Burton P."/>
            <person name="Vavrova-Anderson J."/>
            <person name="Brown R."/>
            <person name="Browne H."/>
            <person name="Corton N."/>
            <person name="Hauser H."/>
            <person name="Gamble J."/>
            <person name="Gilderthorp R."/>
            <person name="Marcello L."/>
            <person name="McQuillan J."/>
            <person name="Otto T.D."/>
            <person name="Quail M.A."/>
            <person name="Sanders M.J."/>
            <person name="van Tonder A."/>
            <person name="Ginger M.L."/>
            <person name="Field M.C."/>
            <person name="Barry J.D."/>
            <person name="Hertz-Fowler C."/>
            <person name="Berriman M."/>
        </authorList>
    </citation>
    <scope>NUCLEOTIDE SEQUENCE [LARGE SCALE GENOMIC DNA]</scope>
    <source>
        <strain evidence="5 6">IL3000</strain>
    </source>
</reference>
<protein>
    <recommendedName>
        <fullName evidence="2">Dymeclin</fullName>
    </recommendedName>
</protein>
<sequence length="732" mass="80468">MGGACAKESLLYFIEVARDAAPPDEKKFSDHLGQCKREVCSGAELYRTLLPIMEVLMPLNSQNLQVRWFVRFCLKQLEHASCNYNQGICDVFLTSMRAMQFVVRYAIETSHGNVSQMMWTFGSNVVTGATNAFSDAGAGGSNTALASLWMSTELGKLCLALQNFVVSIPLTVSTVEAHGEVINLLLSMCSTALYHSSACDKGHVDPLIEVMLESKDLRAFLTVLLQWLIDWGEGRLPQTPLVYRYGQQTPFQTLYRVFVGWAKNDSITCGDHVGRHCAQLLSILVSYGKGYKHNVALDYMVSIDGSLDIQFKPLLSACSKLLNVCPSLCILLYVLLHDNPTFIHIIMTVYPDEFMGTFQEVLRLNYRASTGVWPSSSGGNVSGADGNGYEVSIVEEATTPEAVARIVQNMIAFSYPFISFMTGTLVLVCSQDEMINRCMCNTVIRPSFKVGHLVGRCTISSLCIMVVANSVVKALNDRNEALMAVYIPCLANLAPFVHDIDTCTAQRMVELLTIILRRLQRLLSPVCPEPNDNLCVMGEVLSDREGADVGSNTTLMLLRQLSVLSEAVDGMLGPGDKRNDSLIYELLYNRLKLEEGLKTLCTTGVCGIEAHGALRKVIHAVEIYDTEITNSACEGSYDSVLAVIRRVAKEKYGPVELSSSTPKDAGVHAAKSDIDRAVSMDAGSIPFLYEESSCSYDFFGPFVWSTLLSDASFPGGVLWATDVSKLQLFPYK</sequence>
<accession>F9WFW9</accession>
<name>F9WFW9_TRYCI</name>
<proteinExistence type="inferred from homology"/>
<evidence type="ECO:0000256" key="3">
    <source>
        <dbReference type="ARBA" id="ARBA00022707"/>
    </source>
</evidence>
<keyword evidence="6" id="KW-1185">Reference proteome</keyword>
<keyword evidence="4" id="KW-0449">Lipoprotein</keyword>
<dbReference type="EMBL" id="CAEQ01002192">
    <property type="protein sequence ID" value="CCD16199.1"/>
    <property type="molecule type" value="Genomic_DNA"/>
</dbReference>
<evidence type="ECO:0000313" key="6">
    <source>
        <dbReference type="Proteomes" id="UP000000702"/>
    </source>
</evidence>
<evidence type="ECO:0000256" key="4">
    <source>
        <dbReference type="ARBA" id="ARBA00023288"/>
    </source>
</evidence>
<evidence type="ECO:0000256" key="1">
    <source>
        <dbReference type="ARBA" id="ARBA00010603"/>
    </source>
</evidence>
<dbReference type="AlphaFoldDB" id="F9WFW9"/>
<evidence type="ECO:0000313" key="5">
    <source>
        <dbReference type="EMBL" id="CCD16199.1"/>
    </source>
</evidence>
<dbReference type="GO" id="GO:0007030">
    <property type="term" value="P:Golgi organization"/>
    <property type="evidence" value="ECO:0007669"/>
    <property type="project" value="TreeGrafter"/>
</dbReference>
<comment type="similarity">
    <text evidence="1">Belongs to the dymeclin family.</text>
</comment>
<dbReference type="VEuPathDB" id="TriTrypDB:TcIL3000_0_11480"/>
<dbReference type="Proteomes" id="UP000000702">
    <property type="component" value="Unassembled WGS sequence"/>
</dbReference>
<dbReference type="InterPro" id="IPR019142">
    <property type="entry name" value="Dymeclin"/>
</dbReference>
<dbReference type="GO" id="GO:0005794">
    <property type="term" value="C:Golgi apparatus"/>
    <property type="evidence" value="ECO:0007669"/>
    <property type="project" value="TreeGrafter"/>
</dbReference>
<evidence type="ECO:0000256" key="2">
    <source>
        <dbReference type="ARBA" id="ARBA00015736"/>
    </source>
</evidence>
<dbReference type="OMA" id="IKNCEAD"/>
<dbReference type="Pfam" id="PF09742">
    <property type="entry name" value="Dymeclin"/>
    <property type="match status" value="1"/>
</dbReference>